<dbReference type="GO" id="GO:0005096">
    <property type="term" value="F:GTPase activator activity"/>
    <property type="evidence" value="ECO:0007669"/>
    <property type="project" value="TreeGrafter"/>
</dbReference>
<dbReference type="InterPro" id="IPR050302">
    <property type="entry name" value="Rab_GAP_TBC_domain"/>
</dbReference>
<dbReference type="EMBL" id="CAADRA010005675">
    <property type="protein sequence ID" value="VFT92153.1"/>
    <property type="molecule type" value="Genomic_DNA"/>
</dbReference>
<sequence>MRLVEQVTPYDFPTLKGEEEVAAKYQRGAALVASVFNKYHNGSHRAVDAAVINALLKHEDSLFSLQCLVDQGPAAIVREGKESEVRAIAASVVASPDKAPTNGSWLASLALCGGFITTPNNVMRKWDDLGDMDKPAAMHAYLEIVDVCLPGWDDPPEFPVALQDQFWTDDATTPACPRCHGVFTLQNRRHHVRLRQLDQVKIALVPPVPRHLLPRMHPACRRDAALARRAGAAMAHLRRMQSTSTHAMWLGLSEVRRLLAHNREIKAKIQAIAKATETAMAEKTVVAAALRQDAAARGCNLDALDATVDSRASGPQTMEVQTPPAHKFRPSESVEAGEQLRVANRQLVLCLKVAETRAKRVLDKMDTAVAVFEDAIRDNTITWHPIAQAVVPHLSVVDMLHLAQTTRAMHAYIEQHDLVRQSCLRVSFHPSYRPQVWMWRACLDPDTHKYLCELAETLTAQLGPDDLSDEELHWSSIMLKATPVWAEAYALVLNKCGDVGTLEHDKQIVTDVKRTFGRSPLRRQTHRKSHDEDEGDDLERKKAALEHVLRAFTATHSNMGYCQGMNFVAAFMLSSVHWNEAQAFWLLTAVSVSPQYQLMDMYRPGVPLLNLRFYQLHMLVKMLLPDLHMHFEAQDFHESMCASGWFMTLFTNCDTLPATAVVRVMDCFLVYGWVIIFRVALALLKYLQADILKVEFEEIVDIFYSLDDSLWILQPENLIQAANKIQVATPSSPPSKLMKVTDAMLDTLQRDYETEFPGTLATPVRDATISSPVFPRSPPKDKAHLTRSDTTPLPPSGIATSDGMHVAPPLSRLLSFLPVSTPAATSAVTTPPDTVCKQM</sequence>
<keyword evidence="5" id="KW-1185">Reference proteome</keyword>
<dbReference type="Gene3D" id="1.10.472.80">
    <property type="entry name" value="Ypt/Rab-GAP domain of gyp1p, domain 3"/>
    <property type="match status" value="1"/>
</dbReference>
<reference evidence="3" key="2">
    <citation type="submission" date="2019-06" db="EMBL/GenBank/DDBJ databases">
        <title>Genomics analysis of Aphanomyces spp. identifies a new class of oomycete effector associated with host adaptation.</title>
        <authorList>
            <person name="Gaulin E."/>
        </authorList>
    </citation>
    <scope>NUCLEOTIDE SEQUENCE</scope>
    <source>
        <strain evidence="3">CBS 578.67</strain>
    </source>
</reference>
<dbReference type="AlphaFoldDB" id="A0A485L372"/>
<protein>
    <submittedName>
        <fullName evidence="4">Aste57867_15345 protein</fullName>
    </submittedName>
</protein>
<dbReference type="Pfam" id="PF00566">
    <property type="entry name" value="RabGAP-TBC"/>
    <property type="match status" value="1"/>
</dbReference>
<dbReference type="GO" id="GO:0031267">
    <property type="term" value="F:small GTPase binding"/>
    <property type="evidence" value="ECO:0007669"/>
    <property type="project" value="TreeGrafter"/>
</dbReference>
<dbReference type="EMBL" id="VJMH01005654">
    <property type="protein sequence ID" value="KAF0693705.1"/>
    <property type="molecule type" value="Genomic_DNA"/>
</dbReference>
<dbReference type="PANTHER" id="PTHR47219">
    <property type="entry name" value="RAB GTPASE-ACTIVATING PROTEIN 1-LIKE"/>
    <property type="match status" value="1"/>
</dbReference>
<organism evidence="4 5">
    <name type="scientific">Aphanomyces stellatus</name>
    <dbReference type="NCBI Taxonomy" id="120398"/>
    <lineage>
        <taxon>Eukaryota</taxon>
        <taxon>Sar</taxon>
        <taxon>Stramenopiles</taxon>
        <taxon>Oomycota</taxon>
        <taxon>Saprolegniomycetes</taxon>
        <taxon>Saprolegniales</taxon>
        <taxon>Verrucalvaceae</taxon>
        <taxon>Aphanomyces</taxon>
    </lineage>
</organism>
<dbReference type="Gene3D" id="1.10.8.270">
    <property type="entry name" value="putative rabgap domain of human tbc1 domain family member 14 like domains"/>
    <property type="match status" value="1"/>
</dbReference>
<proteinExistence type="predicted"/>
<dbReference type="PANTHER" id="PTHR47219:SF9">
    <property type="entry name" value="GTPASE ACTIVATING PROTEIN AND CENTROSOME-ASSOCIATED, ISOFORM B"/>
    <property type="match status" value="1"/>
</dbReference>
<evidence type="ECO:0000256" key="1">
    <source>
        <dbReference type="SAM" id="MobiDB-lite"/>
    </source>
</evidence>
<dbReference type="InterPro" id="IPR035969">
    <property type="entry name" value="Rab-GAP_TBC_sf"/>
</dbReference>
<name>A0A485L372_9STRA</name>
<evidence type="ECO:0000313" key="3">
    <source>
        <dbReference type="EMBL" id="KAF0693705.1"/>
    </source>
</evidence>
<evidence type="ECO:0000313" key="5">
    <source>
        <dbReference type="Proteomes" id="UP000332933"/>
    </source>
</evidence>
<dbReference type="SMART" id="SM00164">
    <property type="entry name" value="TBC"/>
    <property type="match status" value="1"/>
</dbReference>
<reference evidence="4 5" key="1">
    <citation type="submission" date="2019-03" db="EMBL/GenBank/DDBJ databases">
        <authorList>
            <person name="Gaulin E."/>
            <person name="Dumas B."/>
        </authorList>
    </citation>
    <scope>NUCLEOTIDE SEQUENCE [LARGE SCALE GENOMIC DNA]</scope>
    <source>
        <strain evidence="4">CBS 568.67</strain>
    </source>
</reference>
<feature type="compositionally biased region" description="Basic and acidic residues" evidence="1">
    <location>
        <begin position="778"/>
        <end position="787"/>
    </location>
</feature>
<evidence type="ECO:0000313" key="4">
    <source>
        <dbReference type="EMBL" id="VFT92153.1"/>
    </source>
</evidence>
<dbReference type="SUPFAM" id="SSF47923">
    <property type="entry name" value="Ypt/Rab-GAP domain of gyp1p"/>
    <property type="match status" value="2"/>
</dbReference>
<dbReference type="InterPro" id="IPR000195">
    <property type="entry name" value="Rab-GAP-TBC_dom"/>
</dbReference>
<dbReference type="PROSITE" id="PS50086">
    <property type="entry name" value="TBC_RABGAP"/>
    <property type="match status" value="1"/>
</dbReference>
<dbReference type="Proteomes" id="UP000332933">
    <property type="component" value="Unassembled WGS sequence"/>
</dbReference>
<feature type="domain" description="Rab-GAP TBC" evidence="2">
    <location>
        <begin position="427"/>
        <end position="672"/>
    </location>
</feature>
<feature type="region of interest" description="Disordered" evidence="1">
    <location>
        <begin position="771"/>
        <end position="799"/>
    </location>
</feature>
<evidence type="ECO:0000259" key="2">
    <source>
        <dbReference type="PROSITE" id="PS50086"/>
    </source>
</evidence>
<gene>
    <name evidence="4" type="primary">Aste57867_15345</name>
    <name evidence="3" type="ORF">As57867_015289</name>
    <name evidence="4" type="ORF">ASTE57867_15345</name>
</gene>
<accession>A0A485L372</accession>
<dbReference type="OrthoDB" id="294251at2759"/>